<accession>M1VXN1</accession>
<dbReference type="VEuPathDB" id="FungiDB:CPUR_07236"/>
<comment type="caution">
    <text evidence="1">The sequence shown here is derived from an EMBL/GenBank/DDBJ whole genome shotgun (WGS) entry which is preliminary data.</text>
</comment>
<name>M1VXN1_CLAP2</name>
<dbReference type="Proteomes" id="UP000016801">
    <property type="component" value="Unassembled WGS sequence"/>
</dbReference>
<dbReference type="HOGENOM" id="CLU_2512443_0_0_1"/>
<evidence type="ECO:0000313" key="2">
    <source>
        <dbReference type="Proteomes" id="UP000016801"/>
    </source>
</evidence>
<gene>
    <name evidence="1" type="ORF">CPUR_07236</name>
</gene>
<evidence type="ECO:0000313" key="1">
    <source>
        <dbReference type="EMBL" id="CCE33312.1"/>
    </source>
</evidence>
<sequence length="85" mass="9671">MALTKHVDDLRPPVSLEVESRLAKLLRWTNVNNFTKRQRVLLRSTSVLFDSPESLDSEPQPVLFVRIAECVIGVLVDDILTRSEP</sequence>
<dbReference type="EMBL" id="CAGA01000055">
    <property type="protein sequence ID" value="CCE33312.1"/>
    <property type="molecule type" value="Genomic_DNA"/>
</dbReference>
<proteinExistence type="predicted"/>
<protein>
    <submittedName>
        <fullName evidence="1">Uncharacterized protein</fullName>
    </submittedName>
</protein>
<dbReference type="AlphaFoldDB" id="M1VXN1"/>
<keyword evidence="2" id="KW-1185">Reference proteome</keyword>
<organism evidence="1 2">
    <name type="scientific">Claviceps purpurea (strain 20.1)</name>
    <name type="common">Ergot fungus</name>
    <name type="synonym">Sphacelia segetum</name>
    <dbReference type="NCBI Taxonomy" id="1111077"/>
    <lineage>
        <taxon>Eukaryota</taxon>
        <taxon>Fungi</taxon>
        <taxon>Dikarya</taxon>
        <taxon>Ascomycota</taxon>
        <taxon>Pezizomycotina</taxon>
        <taxon>Sordariomycetes</taxon>
        <taxon>Hypocreomycetidae</taxon>
        <taxon>Hypocreales</taxon>
        <taxon>Clavicipitaceae</taxon>
        <taxon>Claviceps</taxon>
    </lineage>
</organism>
<reference evidence="1 2" key="1">
    <citation type="journal article" date="2013" name="PLoS Genet.">
        <title>Plant-symbiotic fungi as chemical engineers: Multi-genome analysis of the Clavicipitaceae reveals dynamics of alkaloid loci.</title>
        <authorList>
            <person name="Schardl C.L."/>
            <person name="Young C.A."/>
            <person name="Hesse U."/>
            <person name="Amyotte S.G."/>
            <person name="Andreeva K."/>
            <person name="Calie P.J."/>
            <person name="Fleetwood D.J."/>
            <person name="Haws D.C."/>
            <person name="Moore N."/>
            <person name="Oeser B."/>
            <person name="Panaccione D.G."/>
            <person name="Schweri K.K."/>
            <person name="Voisey C.R."/>
            <person name="Farman M.L."/>
            <person name="Jaromczyk J.W."/>
            <person name="Roe B.A."/>
            <person name="O'Sullivan D.M."/>
            <person name="Scott B."/>
            <person name="Tudzynski P."/>
            <person name="An Z."/>
            <person name="Arnaoudova E.G."/>
            <person name="Bullock C.T."/>
            <person name="Charlton N.D."/>
            <person name="Chen L."/>
            <person name="Cox M."/>
            <person name="Dinkins R.D."/>
            <person name="Florea S."/>
            <person name="Glenn A.E."/>
            <person name="Gordon A."/>
            <person name="Gueldener U."/>
            <person name="Harris D.R."/>
            <person name="Hollin W."/>
            <person name="Jaromczyk J."/>
            <person name="Johnson R.D."/>
            <person name="Khan A.K."/>
            <person name="Leistner E."/>
            <person name="Leuchtmann A."/>
            <person name="Li C."/>
            <person name="Liu J."/>
            <person name="Liu J."/>
            <person name="Liu M."/>
            <person name="Mace W."/>
            <person name="Machado C."/>
            <person name="Nagabhyru P."/>
            <person name="Pan J."/>
            <person name="Schmid J."/>
            <person name="Sugawara K."/>
            <person name="Steiner U."/>
            <person name="Takach J.E."/>
            <person name="Tanaka E."/>
            <person name="Webb J.S."/>
            <person name="Wilson E.V."/>
            <person name="Wiseman J.L."/>
            <person name="Yoshida R."/>
            <person name="Zeng Z."/>
        </authorList>
    </citation>
    <scope>NUCLEOTIDE SEQUENCE [LARGE SCALE GENOMIC DNA]</scope>
    <source>
        <strain evidence="1 2">20.1</strain>
    </source>
</reference>